<protein>
    <submittedName>
        <fullName evidence="2">Uncharacterized protein</fullName>
    </submittedName>
</protein>
<evidence type="ECO:0000313" key="2">
    <source>
        <dbReference type="EMBL" id="RZC64049.1"/>
    </source>
</evidence>
<dbReference type="AlphaFoldDB" id="A0A4Y7JWE9"/>
<sequence length="539" mass="61613">MGKKKPRKNAKETECDSEEAETTNRVTNARIGSSKEIECDSDQDQTENQVKKSRKGAVNQKKSDECDEEEVSSGNRPYRAVRESPFGDLYIMFLENEYGASHWNKTDKAFTKFLRCFKGATKHEIKFKFVRNGEKYIITSTPQELGLILGMPCIEGRKRATKEAMYGGCFRESEFYRRIFGKAKSATKALIREAIYRFVEANGANEMEPSTRRRDNEDLAMLIGLYMCNTIFCTTKDAITIKEKYLIWFAEHTKIVVPKALPEDKFVLRAGRWNLKQICNAFLEDMDASNYVFDQKFVEPYTEKEKVVLNMSEEGGIMFLEEVREDKYEELRMTIKSSWEQMQKMDCNNEEVVLKMQEMLNKIYFKAYPDIQPNTTHKEFDDSVQLDDDAKVDVPMSHQEAPEDDSNSVQVKNDKRVEFVFGDDVENMDVANILIGLKETPRLETSETAINPEPTPIVIETTSSAPISSKAKVVDESQEANHTAPETTSSASPKPASEDQNVTVPEAKLGDTKPYLVFERKFKKSKDSESNVQKDDILA</sequence>
<feature type="region of interest" description="Disordered" evidence="1">
    <location>
        <begin position="462"/>
        <end position="510"/>
    </location>
</feature>
<accession>A0A4Y7JWE9</accession>
<dbReference type="Proteomes" id="UP000316621">
    <property type="component" value="Chromosome 5"/>
</dbReference>
<gene>
    <name evidence="2" type="ORF">C5167_025798</name>
</gene>
<evidence type="ECO:0000256" key="1">
    <source>
        <dbReference type="SAM" id="MobiDB-lite"/>
    </source>
</evidence>
<keyword evidence="3" id="KW-1185">Reference proteome</keyword>
<dbReference type="EMBL" id="CM010719">
    <property type="protein sequence ID" value="RZC64049.1"/>
    <property type="molecule type" value="Genomic_DNA"/>
</dbReference>
<reference evidence="2 3" key="1">
    <citation type="journal article" date="2018" name="Science">
        <title>The opium poppy genome and morphinan production.</title>
        <authorList>
            <person name="Guo L."/>
            <person name="Winzer T."/>
            <person name="Yang X."/>
            <person name="Li Y."/>
            <person name="Ning Z."/>
            <person name="He Z."/>
            <person name="Teodor R."/>
            <person name="Lu Y."/>
            <person name="Bowser T.A."/>
            <person name="Graham I.A."/>
            <person name="Ye K."/>
        </authorList>
    </citation>
    <scope>NUCLEOTIDE SEQUENCE [LARGE SCALE GENOMIC DNA]</scope>
    <source>
        <strain evidence="3">cv. HN1</strain>
        <tissue evidence="2">Leaves</tissue>
    </source>
</reference>
<organism evidence="2 3">
    <name type="scientific">Papaver somniferum</name>
    <name type="common">Opium poppy</name>
    <dbReference type="NCBI Taxonomy" id="3469"/>
    <lineage>
        <taxon>Eukaryota</taxon>
        <taxon>Viridiplantae</taxon>
        <taxon>Streptophyta</taxon>
        <taxon>Embryophyta</taxon>
        <taxon>Tracheophyta</taxon>
        <taxon>Spermatophyta</taxon>
        <taxon>Magnoliopsida</taxon>
        <taxon>Ranunculales</taxon>
        <taxon>Papaveraceae</taxon>
        <taxon>Papaveroideae</taxon>
        <taxon>Papaver</taxon>
    </lineage>
</organism>
<name>A0A4Y7JWE9_PAPSO</name>
<evidence type="ECO:0000313" key="3">
    <source>
        <dbReference type="Proteomes" id="UP000316621"/>
    </source>
</evidence>
<dbReference type="Gramene" id="RZC64049">
    <property type="protein sequence ID" value="RZC64049"/>
    <property type="gene ID" value="C5167_025798"/>
</dbReference>
<feature type="compositionally biased region" description="Polar residues" evidence="1">
    <location>
        <begin position="480"/>
        <end position="503"/>
    </location>
</feature>
<feature type="region of interest" description="Disordered" evidence="1">
    <location>
        <begin position="1"/>
        <end position="76"/>
    </location>
</feature>
<proteinExistence type="predicted"/>